<organism evidence="1 2">
    <name type="scientific">Piloderma croceum (strain F 1598)</name>
    <dbReference type="NCBI Taxonomy" id="765440"/>
    <lineage>
        <taxon>Eukaryota</taxon>
        <taxon>Fungi</taxon>
        <taxon>Dikarya</taxon>
        <taxon>Basidiomycota</taxon>
        <taxon>Agaricomycotina</taxon>
        <taxon>Agaricomycetes</taxon>
        <taxon>Agaricomycetidae</taxon>
        <taxon>Atheliales</taxon>
        <taxon>Atheliaceae</taxon>
        <taxon>Piloderma</taxon>
    </lineage>
</organism>
<gene>
    <name evidence="1" type="ORF">PILCRDRAFT_459480</name>
</gene>
<dbReference type="AlphaFoldDB" id="A0A0C3FWN3"/>
<reference evidence="1 2" key="1">
    <citation type="submission" date="2014-04" db="EMBL/GenBank/DDBJ databases">
        <authorList>
            <consortium name="DOE Joint Genome Institute"/>
            <person name="Kuo A."/>
            <person name="Tarkka M."/>
            <person name="Buscot F."/>
            <person name="Kohler A."/>
            <person name="Nagy L.G."/>
            <person name="Floudas D."/>
            <person name="Copeland A."/>
            <person name="Barry K.W."/>
            <person name="Cichocki N."/>
            <person name="Veneault-Fourrey C."/>
            <person name="LaButti K."/>
            <person name="Lindquist E.A."/>
            <person name="Lipzen A."/>
            <person name="Lundell T."/>
            <person name="Morin E."/>
            <person name="Murat C."/>
            <person name="Sun H."/>
            <person name="Tunlid A."/>
            <person name="Henrissat B."/>
            <person name="Grigoriev I.V."/>
            <person name="Hibbett D.S."/>
            <person name="Martin F."/>
            <person name="Nordberg H.P."/>
            <person name="Cantor M.N."/>
            <person name="Hua S.X."/>
        </authorList>
    </citation>
    <scope>NUCLEOTIDE SEQUENCE [LARGE SCALE GENOMIC DNA]</scope>
    <source>
        <strain evidence="1 2">F 1598</strain>
    </source>
</reference>
<dbReference type="OrthoDB" id="3005567at2759"/>
<sequence>MVSAQNLNLDVLELVFAHLATGNDLASVALVSRSFLAGVIPRLYETLLFQLSQAKRYPSVTAPFAAILKHPGLAKHVRNIEIQAVPLLKSPLSQFDPKFLKDSSEALRICRNVSSFTCICPILPPLLLSLQEKPRLQEIRIHARLTADQSGKLRTLKGLRSITLDHASWNVVDMLPAWVGANKTTLTSLTLYMAADLNEIVLENALSQLPELLSLHVIGCPRVDHTAVFRCVRHTPLLESLSFTTVINDSSSPLTTPHPRLPNLVHLTLDSRLTLAPAPPNSTSLLSRLLTDILLPSSSPLRSLSIRLADRQLCIPDSWVEELLKACWGTLKRISFGNCVVGNDSVKNICARCPQLETLELAIPIRELRPFALAVAQSSTLKTLIDNSDPHATHTPKVALTRDNIRYVMLTVHALRTVECDGRIWTRCGSVLPYSDLRISLERRATSSHHWFVPLE</sequence>
<name>A0A0C3FWN3_PILCF</name>
<dbReference type="Gene3D" id="3.80.10.10">
    <property type="entry name" value="Ribonuclease Inhibitor"/>
    <property type="match status" value="1"/>
</dbReference>
<proteinExistence type="predicted"/>
<reference evidence="2" key="2">
    <citation type="submission" date="2015-01" db="EMBL/GenBank/DDBJ databases">
        <title>Evolutionary Origins and Diversification of the Mycorrhizal Mutualists.</title>
        <authorList>
            <consortium name="DOE Joint Genome Institute"/>
            <consortium name="Mycorrhizal Genomics Consortium"/>
            <person name="Kohler A."/>
            <person name="Kuo A."/>
            <person name="Nagy L.G."/>
            <person name="Floudas D."/>
            <person name="Copeland A."/>
            <person name="Barry K.W."/>
            <person name="Cichocki N."/>
            <person name="Veneault-Fourrey C."/>
            <person name="LaButti K."/>
            <person name="Lindquist E.A."/>
            <person name="Lipzen A."/>
            <person name="Lundell T."/>
            <person name="Morin E."/>
            <person name="Murat C."/>
            <person name="Riley R."/>
            <person name="Ohm R."/>
            <person name="Sun H."/>
            <person name="Tunlid A."/>
            <person name="Henrissat B."/>
            <person name="Grigoriev I.V."/>
            <person name="Hibbett D.S."/>
            <person name="Martin F."/>
        </authorList>
    </citation>
    <scope>NUCLEOTIDE SEQUENCE [LARGE SCALE GENOMIC DNA]</scope>
    <source>
        <strain evidence="2">F 1598</strain>
    </source>
</reference>
<evidence type="ECO:0008006" key="3">
    <source>
        <dbReference type="Google" id="ProtNLM"/>
    </source>
</evidence>
<dbReference type="STRING" id="765440.A0A0C3FWN3"/>
<dbReference type="HOGENOM" id="CLU_046749_0_0_1"/>
<dbReference type="Proteomes" id="UP000054166">
    <property type="component" value="Unassembled WGS sequence"/>
</dbReference>
<keyword evidence="2" id="KW-1185">Reference proteome</keyword>
<dbReference type="EMBL" id="KN832993">
    <property type="protein sequence ID" value="KIM82866.1"/>
    <property type="molecule type" value="Genomic_DNA"/>
</dbReference>
<evidence type="ECO:0000313" key="2">
    <source>
        <dbReference type="Proteomes" id="UP000054166"/>
    </source>
</evidence>
<dbReference type="InterPro" id="IPR032675">
    <property type="entry name" value="LRR_dom_sf"/>
</dbReference>
<protein>
    <recommendedName>
        <fullName evidence="3">F-box domain-containing protein</fullName>
    </recommendedName>
</protein>
<dbReference type="InParanoid" id="A0A0C3FWN3"/>
<accession>A0A0C3FWN3</accession>
<evidence type="ECO:0000313" key="1">
    <source>
        <dbReference type="EMBL" id="KIM82866.1"/>
    </source>
</evidence>
<dbReference type="SUPFAM" id="SSF52047">
    <property type="entry name" value="RNI-like"/>
    <property type="match status" value="1"/>
</dbReference>